<dbReference type="AlphaFoldDB" id="A0AAV7EPQ8"/>
<accession>A0AAV7EPQ8</accession>
<protein>
    <submittedName>
        <fullName evidence="1">Uncharacterized protein</fullName>
    </submittedName>
</protein>
<dbReference type="EMBL" id="JAINDJ010000004">
    <property type="protein sequence ID" value="KAG9449238.1"/>
    <property type="molecule type" value="Genomic_DNA"/>
</dbReference>
<comment type="caution">
    <text evidence="1">The sequence shown here is derived from an EMBL/GenBank/DDBJ whole genome shotgun (WGS) entry which is preliminary data.</text>
</comment>
<reference evidence="1 2" key="1">
    <citation type="submission" date="2021-07" db="EMBL/GenBank/DDBJ databases">
        <title>The Aristolochia fimbriata genome: insights into angiosperm evolution, floral development and chemical biosynthesis.</title>
        <authorList>
            <person name="Jiao Y."/>
        </authorList>
    </citation>
    <scope>NUCLEOTIDE SEQUENCE [LARGE SCALE GENOMIC DNA]</scope>
    <source>
        <strain evidence="1">IBCAS-2021</strain>
        <tissue evidence="1">Leaf</tissue>
    </source>
</reference>
<gene>
    <name evidence="1" type="ORF">H6P81_009203</name>
</gene>
<evidence type="ECO:0000313" key="1">
    <source>
        <dbReference type="EMBL" id="KAG9449238.1"/>
    </source>
</evidence>
<name>A0AAV7EPQ8_ARIFI</name>
<dbReference type="Proteomes" id="UP000825729">
    <property type="component" value="Unassembled WGS sequence"/>
</dbReference>
<evidence type="ECO:0000313" key="2">
    <source>
        <dbReference type="Proteomes" id="UP000825729"/>
    </source>
</evidence>
<organism evidence="1 2">
    <name type="scientific">Aristolochia fimbriata</name>
    <name type="common">White veined hardy Dutchman's pipe vine</name>
    <dbReference type="NCBI Taxonomy" id="158543"/>
    <lineage>
        <taxon>Eukaryota</taxon>
        <taxon>Viridiplantae</taxon>
        <taxon>Streptophyta</taxon>
        <taxon>Embryophyta</taxon>
        <taxon>Tracheophyta</taxon>
        <taxon>Spermatophyta</taxon>
        <taxon>Magnoliopsida</taxon>
        <taxon>Magnoliidae</taxon>
        <taxon>Piperales</taxon>
        <taxon>Aristolochiaceae</taxon>
        <taxon>Aristolochia</taxon>
    </lineage>
</organism>
<proteinExistence type="predicted"/>
<sequence>MIMGCSWCGGNYFTLVDGNAALNPKPKRSLLLSSSRKDSFFYLRFFPKGILSFKPYLPPCPLSLSCLIPPTPLAPFLLLLTLRIDQTLAASLHAEKFPSPDGHFFFTQTEVTRRPLNHILPPARAATHFY</sequence>
<keyword evidence="2" id="KW-1185">Reference proteome</keyword>